<feature type="transmembrane region" description="Helical" evidence="8">
    <location>
        <begin position="481"/>
        <end position="500"/>
    </location>
</feature>
<organism evidence="9 10">
    <name type="scientific">Exophiala spinifera</name>
    <dbReference type="NCBI Taxonomy" id="91928"/>
    <lineage>
        <taxon>Eukaryota</taxon>
        <taxon>Fungi</taxon>
        <taxon>Dikarya</taxon>
        <taxon>Ascomycota</taxon>
        <taxon>Pezizomycotina</taxon>
        <taxon>Eurotiomycetes</taxon>
        <taxon>Chaetothyriomycetidae</taxon>
        <taxon>Chaetothyriales</taxon>
        <taxon>Herpotrichiellaceae</taxon>
        <taxon>Exophiala</taxon>
    </lineage>
</organism>
<dbReference type="PROSITE" id="PS00218">
    <property type="entry name" value="AMINO_ACID_PERMEASE_1"/>
    <property type="match status" value="1"/>
</dbReference>
<feature type="compositionally biased region" description="Basic and acidic residues" evidence="7">
    <location>
        <begin position="541"/>
        <end position="550"/>
    </location>
</feature>
<dbReference type="HOGENOM" id="CLU_004495_2_3_1"/>
<feature type="transmembrane region" description="Helical" evidence="8">
    <location>
        <begin position="44"/>
        <end position="66"/>
    </location>
</feature>
<feature type="transmembrane region" description="Helical" evidence="8">
    <location>
        <begin position="380"/>
        <end position="401"/>
    </location>
</feature>
<evidence type="ECO:0000256" key="7">
    <source>
        <dbReference type="SAM" id="MobiDB-lite"/>
    </source>
</evidence>
<feature type="transmembrane region" description="Helical" evidence="8">
    <location>
        <begin position="78"/>
        <end position="101"/>
    </location>
</feature>
<dbReference type="Pfam" id="PF13520">
    <property type="entry name" value="AA_permease_2"/>
    <property type="match status" value="1"/>
</dbReference>
<dbReference type="Proteomes" id="UP000053328">
    <property type="component" value="Unassembled WGS sequence"/>
</dbReference>
<evidence type="ECO:0000313" key="9">
    <source>
        <dbReference type="EMBL" id="KIW17890.1"/>
    </source>
</evidence>
<dbReference type="PANTHER" id="PTHR45649:SF14">
    <property type="entry name" value="GABA PERMEASE"/>
    <property type="match status" value="1"/>
</dbReference>
<feature type="transmembrane region" description="Helical" evidence="8">
    <location>
        <begin position="279"/>
        <end position="301"/>
    </location>
</feature>
<evidence type="ECO:0000256" key="1">
    <source>
        <dbReference type="ARBA" id="ARBA00004141"/>
    </source>
</evidence>
<evidence type="ECO:0000256" key="3">
    <source>
        <dbReference type="ARBA" id="ARBA00022692"/>
    </source>
</evidence>
<keyword evidence="10" id="KW-1185">Reference proteome</keyword>
<evidence type="ECO:0000256" key="2">
    <source>
        <dbReference type="ARBA" id="ARBA00022448"/>
    </source>
</evidence>
<feature type="transmembrane region" description="Helical" evidence="8">
    <location>
        <begin position="242"/>
        <end position="259"/>
    </location>
</feature>
<dbReference type="PANTHER" id="PTHR45649">
    <property type="entry name" value="AMINO-ACID PERMEASE BAT1"/>
    <property type="match status" value="1"/>
</dbReference>
<comment type="subcellular location">
    <subcellularLocation>
        <location evidence="1">Membrane</location>
        <topology evidence="1">Multi-pass membrane protein</topology>
    </subcellularLocation>
</comment>
<dbReference type="PIRSF" id="PIRSF006060">
    <property type="entry name" value="AA_transporter"/>
    <property type="match status" value="1"/>
</dbReference>
<keyword evidence="2" id="KW-0813">Transport</keyword>
<dbReference type="VEuPathDB" id="FungiDB:PV08_05085"/>
<dbReference type="InterPro" id="IPR004840">
    <property type="entry name" value="Amino_acid_permease_CS"/>
</dbReference>
<feature type="region of interest" description="Disordered" evidence="7">
    <location>
        <begin position="525"/>
        <end position="550"/>
    </location>
</feature>
<dbReference type="GO" id="GO:0016020">
    <property type="term" value="C:membrane"/>
    <property type="evidence" value="ECO:0007669"/>
    <property type="project" value="UniProtKB-SubCell"/>
</dbReference>
<dbReference type="GO" id="GO:0015101">
    <property type="term" value="F:organic cation transmembrane transporter activity"/>
    <property type="evidence" value="ECO:0007669"/>
    <property type="project" value="UniProtKB-ARBA"/>
</dbReference>
<accession>A0A0D2BGY9</accession>
<dbReference type="InterPro" id="IPR002293">
    <property type="entry name" value="AA/rel_permease1"/>
</dbReference>
<gene>
    <name evidence="9" type="ORF">PV08_05085</name>
</gene>
<feature type="transmembrane region" description="Helical" evidence="8">
    <location>
        <begin position="447"/>
        <end position="469"/>
    </location>
</feature>
<feature type="region of interest" description="Disordered" evidence="7">
    <location>
        <begin position="1"/>
        <end position="23"/>
    </location>
</feature>
<name>A0A0D2BGY9_9EURO</name>
<feature type="transmembrane region" description="Helical" evidence="8">
    <location>
        <begin position="331"/>
        <end position="360"/>
    </location>
</feature>
<dbReference type="InterPro" id="IPR004756">
    <property type="entry name" value="AA_permease"/>
</dbReference>
<evidence type="ECO:0000256" key="6">
    <source>
        <dbReference type="ARBA" id="ARBA00023136"/>
    </source>
</evidence>
<dbReference type="FunFam" id="1.20.1740.10:FF:000046">
    <property type="entry name" value="Amino-acid permease, putative"/>
    <property type="match status" value="1"/>
</dbReference>
<feature type="transmembrane region" description="Helical" evidence="8">
    <location>
        <begin position="172"/>
        <end position="189"/>
    </location>
</feature>
<dbReference type="GO" id="GO:0006865">
    <property type="term" value="P:amino acid transport"/>
    <property type="evidence" value="ECO:0007669"/>
    <property type="project" value="UniProtKB-KW"/>
</dbReference>
<evidence type="ECO:0000256" key="5">
    <source>
        <dbReference type="ARBA" id="ARBA00022989"/>
    </source>
</evidence>
<keyword evidence="5 8" id="KW-1133">Transmembrane helix</keyword>
<dbReference type="GeneID" id="27332168"/>
<evidence type="ECO:0000256" key="4">
    <source>
        <dbReference type="ARBA" id="ARBA00022970"/>
    </source>
</evidence>
<feature type="transmembrane region" description="Helical" evidence="8">
    <location>
        <begin position="201"/>
        <end position="221"/>
    </location>
</feature>
<dbReference type="EMBL" id="KN847494">
    <property type="protein sequence ID" value="KIW17890.1"/>
    <property type="molecule type" value="Genomic_DNA"/>
</dbReference>
<keyword evidence="3 8" id="KW-0812">Transmembrane</keyword>
<sequence>MHQQGQQQQQRRRSSRTPRRRTSIQEDAAMLAGLGVKQELKRNFSLFSMLGLAFAILNSWTALGASMSLALPSGGPDAVIWGLVVAGICNLCLAASLAEFLSAYPTAGGQYHWVAVISWKSWVPILSWITGWINTAGWVALTATAGLLGSQLILGVISLTTPSYDPHRWHQFLIYIGYNIFAFLVNAFMTRLLPWVTKAALVWSITGWVVISITVLACASPNYQSGDVVYRTFINETGWPDGLAWLLGLLQGGLGLTGFDAVSHCIEELNNPVVEGPRIMIACVLIGVVTGFVYLSVLLFVSKDLDAVISSAAGPMLQIFYDATGNKAGSICLLMFPLVCLLFAGVTIMTTSSRMVYAFARDRGLPASRFFAKVDKRLDVPLNALWLTLILVVIFGCIFLGSSSAFNAIVSASVVALGITYAIPPAINCLRGRKMLPESRPFILPNWLGWTCNLVGIAYVVLTTVLFMFPPVLPVTGNNMNYCVAAFAIVLIVSVIQWFVDGRQNYTGPQIDVDALKSGEVVGMAPEESKDGLRPSADTLTGDKPDKVVP</sequence>
<keyword evidence="6 8" id="KW-0472">Membrane</keyword>
<feature type="transmembrane region" description="Helical" evidence="8">
    <location>
        <begin position="113"/>
        <end position="133"/>
    </location>
</feature>
<protein>
    <submittedName>
        <fullName evidence="9">Uncharacterized protein</fullName>
    </submittedName>
</protein>
<feature type="transmembrane region" description="Helical" evidence="8">
    <location>
        <begin position="408"/>
        <end position="427"/>
    </location>
</feature>
<dbReference type="RefSeq" id="XP_016238106.1">
    <property type="nucleotide sequence ID" value="XM_016379429.1"/>
</dbReference>
<feature type="compositionally biased region" description="Basic residues" evidence="7">
    <location>
        <begin position="10"/>
        <end position="22"/>
    </location>
</feature>
<feature type="transmembrane region" description="Helical" evidence="8">
    <location>
        <begin position="139"/>
        <end position="160"/>
    </location>
</feature>
<reference evidence="9 10" key="1">
    <citation type="submission" date="2015-01" db="EMBL/GenBank/DDBJ databases">
        <title>The Genome Sequence of Exophiala spinifera CBS89968.</title>
        <authorList>
            <consortium name="The Broad Institute Genomics Platform"/>
            <person name="Cuomo C."/>
            <person name="de Hoog S."/>
            <person name="Gorbushina A."/>
            <person name="Stielow B."/>
            <person name="Teixiera M."/>
            <person name="Abouelleil A."/>
            <person name="Chapman S.B."/>
            <person name="Priest M."/>
            <person name="Young S.K."/>
            <person name="Wortman J."/>
            <person name="Nusbaum C."/>
            <person name="Birren B."/>
        </authorList>
    </citation>
    <scope>NUCLEOTIDE SEQUENCE [LARGE SCALE GENOMIC DNA]</scope>
    <source>
        <strain evidence="9 10">CBS 89968</strain>
    </source>
</reference>
<dbReference type="Gene3D" id="1.20.1740.10">
    <property type="entry name" value="Amino acid/polyamine transporter I"/>
    <property type="match status" value="1"/>
</dbReference>
<proteinExistence type="predicted"/>
<evidence type="ECO:0000256" key="8">
    <source>
        <dbReference type="SAM" id="Phobius"/>
    </source>
</evidence>
<evidence type="ECO:0000313" key="10">
    <source>
        <dbReference type="Proteomes" id="UP000053328"/>
    </source>
</evidence>
<dbReference type="OrthoDB" id="4476201at2759"/>
<dbReference type="NCBIfam" id="TIGR00907">
    <property type="entry name" value="2A0304"/>
    <property type="match status" value="1"/>
</dbReference>
<keyword evidence="4" id="KW-0029">Amino-acid transport</keyword>
<dbReference type="AlphaFoldDB" id="A0A0D2BGY9"/>